<comment type="caution">
    <text evidence="1">The sequence shown here is derived from an EMBL/GenBank/DDBJ whole genome shotgun (WGS) entry which is preliminary data.</text>
</comment>
<name>A0A5C6LZQ3_9PLAN</name>
<sequence length="58" mass="6724">MGIKESELVGEEFEVFRKYVRLLRSCTIMCGQENSKAFKELFLEFFSGARLELATNLN</sequence>
<proteinExistence type="predicted"/>
<reference evidence="1 2" key="2">
    <citation type="submission" date="2019-08" db="EMBL/GenBank/DDBJ databases">
        <authorList>
            <person name="Henke P."/>
        </authorList>
    </citation>
    <scope>NUCLEOTIDE SEQUENCE [LARGE SCALE GENOMIC DNA]</scope>
    <source>
        <strain evidence="1">Phe10_nw2017</strain>
    </source>
</reference>
<accession>A0A5C6LZQ3</accession>
<dbReference type="Proteomes" id="UP000321083">
    <property type="component" value="Unassembled WGS sequence"/>
</dbReference>
<keyword evidence="2" id="KW-1185">Reference proteome</keyword>
<evidence type="ECO:0000313" key="2">
    <source>
        <dbReference type="Proteomes" id="UP000321083"/>
    </source>
</evidence>
<protein>
    <submittedName>
        <fullName evidence="1">Uncharacterized protein</fullName>
    </submittedName>
</protein>
<reference evidence="1 2" key="1">
    <citation type="submission" date="2019-08" db="EMBL/GenBank/DDBJ databases">
        <title>100 year-old enigma solved: identification of Planctomyces bekefii, the type genus and species of the phylum Planctomycetes.</title>
        <authorList>
            <person name="Svetlana D.N."/>
            <person name="Overmann J."/>
        </authorList>
    </citation>
    <scope>NUCLEOTIDE SEQUENCE [LARGE SCALE GENOMIC DNA]</scope>
    <source>
        <strain evidence="1">Phe10_nw2017</strain>
    </source>
</reference>
<dbReference type="AlphaFoldDB" id="A0A5C6LZQ3"/>
<gene>
    <name evidence="1" type="ORF">E3A20_28620</name>
</gene>
<organism evidence="1 2">
    <name type="scientific">Planctomyces bekefii</name>
    <dbReference type="NCBI Taxonomy" id="1653850"/>
    <lineage>
        <taxon>Bacteria</taxon>
        <taxon>Pseudomonadati</taxon>
        <taxon>Planctomycetota</taxon>
        <taxon>Planctomycetia</taxon>
        <taxon>Planctomycetales</taxon>
        <taxon>Planctomycetaceae</taxon>
        <taxon>Planctomyces</taxon>
    </lineage>
</organism>
<dbReference type="EMBL" id="SRHE01000893">
    <property type="protein sequence ID" value="TWW08010.1"/>
    <property type="molecule type" value="Genomic_DNA"/>
</dbReference>
<evidence type="ECO:0000313" key="1">
    <source>
        <dbReference type="EMBL" id="TWW08010.1"/>
    </source>
</evidence>